<organism evidence="5 6">
    <name type="scientific">Sulfobacillus benefaciens</name>
    <dbReference type="NCBI Taxonomy" id="453960"/>
    <lineage>
        <taxon>Bacteria</taxon>
        <taxon>Bacillati</taxon>
        <taxon>Bacillota</taxon>
        <taxon>Clostridia</taxon>
        <taxon>Eubacteriales</taxon>
        <taxon>Clostridiales Family XVII. Incertae Sedis</taxon>
        <taxon>Sulfobacillus</taxon>
    </lineage>
</organism>
<evidence type="ECO:0000256" key="2">
    <source>
        <dbReference type="ARBA" id="ARBA00022741"/>
    </source>
</evidence>
<dbReference type="AlphaFoldDB" id="A0A2T2WIP5"/>
<keyword evidence="2" id="KW-0547">Nucleotide-binding</keyword>
<dbReference type="InterPro" id="IPR003439">
    <property type="entry name" value="ABC_transporter-like_ATP-bd"/>
</dbReference>
<evidence type="ECO:0000256" key="3">
    <source>
        <dbReference type="ARBA" id="ARBA00022840"/>
    </source>
</evidence>
<evidence type="ECO:0000313" key="5">
    <source>
        <dbReference type="EMBL" id="PSR22113.1"/>
    </source>
</evidence>
<feature type="domain" description="ABC transporter" evidence="4">
    <location>
        <begin position="5"/>
        <end position="225"/>
    </location>
</feature>
<evidence type="ECO:0000259" key="4">
    <source>
        <dbReference type="PROSITE" id="PS50893"/>
    </source>
</evidence>
<dbReference type="Pfam" id="PF00005">
    <property type="entry name" value="ABC_tran"/>
    <property type="match status" value="1"/>
</dbReference>
<dbReference type="SMART" id="SM00382">
    <property type="entry name" value="AAA"/>
    <property type="match status" value="1"/>
</dbReference>
<dbReference type="InterPro" id="IPR003593">
    <property type="entry name" value="AAA+_ATPase"/>
</dbReference>
<dbReference type="PROSITE" id="PS50893">
    <property type="entry name" value="ABC_TRANSPORTER_2"/>
    <property type="match status" value="1"/>
</dbReference>
<dbReference type="PANTHER" id="PTHR42939">
    <property type="entry name" value="ABC TRANSPORTER ATP-BINDING PROTEIN ALBC-RELATED"/>
    <property type="match status" value="1"/>
</dbReference>
<dbReference type="SUPFAM" id="SSF52540">
    <property type="entry name" value="P-loop containing nucleoside triphosphate hydrolases"/>
    <property type="match status" value="1"/>
</dbReference>
<comment type="caution">
    <text evidence="5">The sequence shown here is derived from an EMBL/GenBank/DDBJ whole genome shotgun (WGS) entry which is preliminary data.</text>
</comment>
<dbReference type="PANTHER" id="PTHR42939:SF1">
    <property type="entry name" value="ABC TRANSPORTER ATP-BINDING PROTEIN ALBC-RELATED"/>
    <property type="match status" value="1"/>
</dbReference>
<keyword evidence="1" id="KW-0813">Transport</keyword>
<evidence type="ECO:0000256" key="1">
    <source>
        <dbReference type="ARBA" id="ARBA00022448"/>
    </source>
</evidence>
<dbReference type="GO" id="GO:0016887">
    <property type="term" value="F:ATP hydrolysis activity"/>
    <property type="evidence" value="ECO:0007669"/>
    <property type="project" value="InterPro"/>
</dbReference>
<accession>A0A2T2WIP5</accession>
<dbReference type="InterPro" id="IPR051782">
    <property type="entry name" value="ABC_Transporter_VariousFunc"/>
</dbReference>
<evidence type="ECO:0000313" key="6">
    <source>
        <dbReference type="Proteomes" id="UP000242699"/>
    </source>
</evidence>
<name>A0A2T2WIP5_9FIRM</name>
<protein>
    <recommendedName>
        <fullName evidence="4">ABC transporter domain-containing protein</fullName>
    </recommendedName>
</protein>
<dbReference type="Proteomes" id="UP000242699">
    <property type="component" value="Unassembled WGS sequence"/>
</dbReference>
<dbReference type="EMBL" id="PXYT01000118">
    <property type="protein sequence ID" value="PSR22113.1"/>
    <property type="molecule type" value="Genomic_DNA"/>
</dbReference>
<reference evidence="5 6" key="1">
    <citation type="journal article" date="2014" name="BMC Genomics">
        <title>Comparison of environmental and isolate Sulfobacillus genomes reveals diverse carbon, sulfur, nitrogen, and hydrogen metabolisms.</title>
        <authorList>
            <person name="Justice N.B."/>
            <person name="Norman A."/>
            <person name="Brown C.T."/>
            <person name="Singh A."/>
            <person name="Thomas B.C."/>
            <person name="Banfield J.F."/>
        </authorList>
    </citation>
    <scope>NUCLEOTIDE SEQUENCE [LARGE SCALE GENOMIC DNA]</scope>
    <source>
        <strain evidence="5">AMDSBA1</strain>
    </source>
</reference>
<dbReference type="Gene3D" id="3.40.50.300">
    <property type="entry name" value="P-loop containing nucleotide triphosphate hydrolases"/>
    <property type="match status" value="1"/>
</dbReference>
<keyword evidence="3" id="KW-0067">ATP-binding</keyword>
<gene>
    <name evidence="5" type="ORF">C7B43_20930</name>
</gene>
<proteinExistence type="predicted"/>
<dbReference type="InterPro" id="IPR027417">
    <property type="entry name" value="P-loop_NTPase"/>
</dbReference>
<dbReference type="GO" id="GO:0005524">
    <property type="term" value="F:ATP binding"/>
    <property type="evidence" value="ECO:0007669"/>
    <property type="project" value="UniProtKB-KW"/>
</dbReference>
<sequence length="287" mass="32033">MLLSVVFHQVVKSLKSHVILQIPELEIPPGLTVITGANGSGKTSLLRILTGIWTACGTIQFDGLPPTAQYRRIGYLQDPPGFYDHLSAYEMLAYYRAIAKQPSRTPYAADLLEQWSIPSGSIRQFSRGQRQRLGIVCSLWHDPHYWLLDEPFTGLDGQGSRLLWETVAHRAQTDSSYTLMVLHPDHGFSAAVHHILVLEAGHVVFFGSPAQFFHRYLAVRQGRVPHRWRTALDVHHILYTESDHPGELLLSAWEPAIDSLLVAVANQLLNPLDLLGLPTIASPTEVS</sequence>